<proteinExistence type="predicted"/>
<feature type="domain" description="Major facilitator superfamily (MFS) profile" evidence="8">
    <location>
        <begin position="18"/>
        <end position="406"/>
    </location>
</feature>
<evidence type="ECO:0000256" key="5">
    <source>
        <dbReference type="ARBA" id="ARBA00023136"/>
    </source>
</evidence>
<protein>
    <submittedName>
        <fullName evidence="9">MFS transporter</fullName>
    </submittedName>
</protein>
<feature type="transmembrane region" description="Helical" evidence="7">
    <location>
        <begin position="291"/>
        <end position="312"/>
    </location>
</feature>
<keyword evidence="5 7" id="KW-0472">Membrane</keyword>
<dbReference type="RefSeq" id="WP_240270072.1">
    <property type="nucleotide sequence ID" value="NZ_JAKSXN010000037.1"/>
</dbReference>
<dbReference type="SUPFAM" id="SSF103473">
    <property type="entry name" value="MFS general substrate transporter"/>
    <property type="match status" value="1"/>
</dbReference>
<gene>
    <name evidence="9" type="ORF">ACFQ2Z_16170</name>
</gene>
<evidence type="ECO:0000256" key="1">
    <source>
        <dbReference type="ARBA" id="ARBA00004651"/>
    </source>
</evidence>
<feature type="transmembrane region" description="Helical" evidence="7">
    <location>
        <begin position="262"/>
        <end position="279"/>
    </location>
</feature>
<feature type="transmembrane region" description="Helical" evidence="7">
    <location>
        <begin position="171"/>
        <end position="192"/>
    </location>
</feature>
<feature type="transmembrane region" description="Helical" evidence="7">
    <location>
        <begin position="232"/>
        <end position="256"/>
    </location>
</feature>
<evidence type="ECO:0000256" key="3">
    <source>
        <dbReference type="ARBA" id="ARBA00022692"/>
    </source>
</evidence>
<evidence type="ECO:0000313" key="10">
    <source>
        <dbReference type="Proteomes" id="UP001597211"/>
    </source>
</evidence>
<feature type="transmembrane region" description="Helical" evidence="7">
    <location>
        <begin position="318"/>
        <end position="337"/>
    </location>
</feature>
<reference evidence="10" key="1">
    <citation type="journal article" date="2019" name="Int. J. Syst. Evol. Microbiol.">
        <title>The Global Catalogue of Microorganisms (GCM) 10K type strain sequencing project: providing services to taxonomists for standard genome sequencing and annotation.</title>
        <authorList>
            <consortium name="The Broad Institute Genomics Platform"/>
            <consortium name="The Broad Institute Genome Sequencing Center for Infectious Disease"/>
            <person name="Wu L."/>
            <person name="Ma J."/>
        </authorList>
    </citation>
    <scope>NUCLEOTIDE SEQUENCE [LARGE SCALE GENOMIC DNA]</scope>
    <source>
        <strain evidence="10">CCUG 48216</strain>
    </source>
</reference>
<feature type="transmembrane region" description="Helical" evidence="7">
    <location>
        <begin position="14"/>
        <end position="37"/>
    </location>
</feature>
<feature type="transmembrane region" description="Helical" evidence="7">
    <location>
        <begin position="357"/>
        <end position="378"/>
    </location>
</feature>
<feature type="transmembrane region" description="Helical" evidence="7">
    <location>
        <begin position="109"/>
        <end position="131"/>
    </location>
</feature>
<sequence>MTLSSNRQSESERLWTRSFISLTISAFLLFLNLHMLLSTFSSYVKIEFAASDLQVSLVTSVFAGSAILTRFLAAVLLRRVSPNALLLIGLIIAATATVLNSVAGSLGALLLVRAVYGIGFGIGSTLLPTFVSRIIPLPRMGEGIGYFGLSSSLAMSIGPIIGLNVMRELGFGPLTLIGTTAVLLMFPLLLLTRALPSIRPAKLIETQRPSTHRPQGEGAAHAKQRPAFNRRLVFPAVLNMILAITYSGLLSFIALFGEFVHLEQVGLFFLFNAVTVVLIRPVSGRIFDAKGHAAVLIPAALIVIASMLILSFTTTLPLLILSALLYGLGFGAIQPTLQAWMLRTSKPEQYGAANSMFYNSMDFGVAVGAVLLGAIASGTDYAVMYRYSAGFMGMFLAFYLTVQMAKRTRRSKRKTSTDDKPATDIQSSSF</sequence>
<comment type="subcellular location">
    <subcellularLocation>
        <location evidence="1">Cell membrane</location>
        <topology evidence="1">Multi-pass membrane protein</topology>
    </subcellularLocation>
</comment>
<dbReference type="PANTHER" id="PTHR23531">
    <property type="entry name" value="QUINOLENE RESISTANCE PROTEIN NORA"/>
    <property type="match status" value="1"/>
</dbReference>
<keyword evidence="10" id="KW-1185">Reference proteome</keyword>
<evidence type="ECO:0000256" key="7">
    <source>
        <dbReference type="SAM" id="Phobius"/>
    </source>
</evidence>
<keyword evidence="3 7" id="KW-0812">Transmembrane</keyword>
<evidence type="ECO:0000256" key="2">
    <source>
        <dbReference type="ARBA" id="ARBA00022448"/>
    </source>
</evidence>
<evidence type="ECO:0000256" key="4">
    <source>
        <dbReference type="ARBA" id="ARBA00022989"/>
    </source>
</evidence>
<organism evidence="9 10">
    <name type="scientific">Paenibacillus timonensis</name>
    <dbReference type="NCBI Taxonomy" id="225915"/>
    <lineage>
        <taxon>Bacteria</taxon>
        <taxon>Bacillati</taxon>
        <taxon>Bacillota</taxon>
        <taxon>Bacilli</taxon>
        <taxon>Bacillales</taxon>
        <taxon>Paenibacillaceae</taxon>
        <taxon>Paenibacillus</taxon>
    </lineage>
</organism>
<feature type="transmembrane region" description="Helical" evidence="7">
    <location>
        <begin position="143"/>
        <end position="165"/>
    </location>
</feature>
<dbReference type="Gene3D" id="1.20.1250.20">
    <property type="entry name" value="MFS general substrate transporter like domains"/>
    <property type="match status" value="1"/>
</dbReference>
<evidence type="ECO:0000256" key="6">
    <source>
        <dbReference type="SAM" id="MobiDB-lite"/>
    </source>
</evidence>
<evidence type="ECO:0000259" key="8">
    <source>
        <dbReference type="PROSITE" id="PS50850"/>
    </source>
</evidence>
<feature type="region of interest" description="Disordered" evidence="6">
    <location>
        <begin position="410"/>
        <end position="430"/>
    </location>
</feature>
<name>A0ABW3SFA7_9BACL</name>
<dbReference type="InterPro" id="IPR052714">
    <property type="entry name" value="MFS_Exporter"/>
</dbReference>
<dbReference type="CDD" id="cd17489">
    <property type="entry name" value="MFS_YfcJ_like"/>
    <property type="match status" value="1"/>
</dbReference>
<keyword evidence="2" id="KW-0813">Transport</keyword>
<dbReference type="InterPro" id="IPR011701">
    <property type="entry name" value="MFS"/>
</dbReference>
<comment type="caution">
    <text evidence="9">The sequence shown here is derived from an EMBL/GenBank/DDBJ whole genome shotgun (WGS) entry which is preliminary data.</text>
</comment>
<feature type="transmembrane region" description="Helical" evidence="7">
    <location>
        <begin position="384"/>
        <end position="402"/>
    </location>
</feature>
<feature type="transmembrane region" description="Helical" evidence="7">
    <location>
        <begin position="84"/>
        <end position="103"/>
    </location>
</feature>
<dbReference type="Pfam" id="PF07690">
    <property type="entry name" value="MFS_1"/>
    <property type="match status" value="1"/>
</dbReference>
<evidence type="ECO:0000313" key="9">
    <source>
        <dbReference type="EMBL" id="MFD1182896.1"/>
    </source>
</evidence>
<dbReference type="EMBL" id="JBHTKZ010000033">
    <property type="protein sequence ID" value="MFD1182896.1"/>
    <property type="molecule type" value="Genomic_DNA"/>
</dbReference>
<keyword evidence="4 7" id="KW-1133">Transmembrane helix</keyword>
<dbReference type="InterPro" id="IPR020846">
    <property type="entry name" value="MFS_dom"/>
</dbReference>
<feature type="transmembrane region" description="Helical" evidence="7">
    <location>
        <begin position="57"/>
        <end position="77"/>
    </location>
</feature>
<accession>A0ABW3SFA7</accession>
<dbReference type="Proteomes" id="UP001597211">
    <property type="component" value="Unassembled WGS sequence"/>
</dbReference>
<dbReference type="PANTHER" id="PTHR23531:SF2">
    <property type="entry name" value="PERMEASE"/>
    <property type="match status" value="1"/>
</dbReference>
<dbReference type="PROSITE" id="PS50850">
    <property type="entry name" value="MFS"/>
    <property type="match status" value="1"/>
</dbReference>
<dbReference type="InterPro" id="IPR036259">
    <property type="entry name" value="MFS_trans_sf"/>
</dbReference>